<dbReference type="Proteomes" id="UP000827092">
    <property type="component" value="Unassembled WGS sequence"/>
</dbReference>
<evidence type="ECO:0000313" key="2">
    <source>
        <dbReference type="EMBL" id="KAG8191091.1"/>
    </source>
</evidence>
<organism evidence="2 3">
    <name type="scientific">Oedothorax gibbosus</name>
    <dbReference type="NCBI Taxonomy" id="931172"/>
    <lineage>
        <taxon>Eukaryota</taxon>
        <taxon>Metazoa</taxon>
        <taxon>Ecdysozoa</taxon>
        <taxon>Arthropoda</taxon>
        <taxon>Chelicerata</taxon>
        <taxon>Arachnida</taxon>
        <taxon>Araneae</taxon>
        <taxon>Araneomorphae</taxon>
        <taxon>Entelegynae</taxon>
        <taxon>Araneoidea</taxon>
        <taxon>Linyphiidae</taxon>
        <taxon>Erigoninae</taxon>
        <taxon>Oedothorax</taxon>
    </lineage>
</organism>
<feature type="region of interest" description="Disordered" evidence="1">
    <location>
        <begin position="10"/>
        <end position="69"/>
    </location>
</feature>
<name>A0AAV6V473_9ARAC</name>
<proteinExistence type="predicted"/>
<accession>A0AAV6V473</accession>
<evidence type="ECO:0000313" key="3">
    <source>
        <dbReference type="Proteomes" id="UP000827092"/>
    </source>
</evidence>
<dbReference type="AlphaFoldDB" id="A0AAV6V473"/>
<reference evidence="2 3" key="1">
    <citation type="journal article" date="2022" name="Nat. Ecol. Evol.">
        <title>A masculinizing supergene underlies an exaggerated male reproductive morph in a spider.</title>
        <authorList>
            <person name="Hendrickx F."/>
            <person name="De Corte Z."/>
            <person name="Sonet G."/>
            <person name="Van Belleghem S.M."/>
            <person name="Kostlbacher S."/>
            <person name="Vangestel C."/>
        </authorList>
    </citation>
    <scope>NUCLEOTIDE SEQUENCE [LARGE SCALE GENOMIC DNA]</scope>
    <source>
        <strain evidence="2">W744_W776</strain>
    </source>
</reference>
<dbReference type="EMBL" id="JAFNEN010000167">
    <property type="protein sequence ID" value="KAG8191091.1"/>
    <property type="molecule type" value="Genomic_DNA"/>
</dbReference>
<sequence length="69" mass="7751">MQLCPRSLTNLWLGLNPRSSMGTQFNRDDGFVRPPRPPSTLPFDDGNSPGGRNPPPPDFQPRQTRDCNE</sequence>
<keyword evidence="3" id="KW-1185">Reference proteome</keyword>
<evidence type="ECO:0000256" key="1">
    <source>
        <dbReference type="SAM" id="MobiDB-lite"/>
    </source>
</evidence>
<gene>
    <name evidence="2" type="ORF">JTE90_008403</name>
</gene>
<comment type="caution">
    <text evidence="2">The sequence shown here is derived from an EMBL/GenBank/DDBJ whole genome shotgun (WGS) entry which is preliminary data.</text>
</comment>
<protein>
    <submittedName>
        <fullName evidence="2">Uncharacterized protein</fullName>
    </submittedName>
</protein>